<evidence type="ECO:0000256" key="1">
    <source>
        <dbReference type="ARBA" id="ARBA00004141"/>
    </source>
</evidence>
<feature type="domain" description="O-antigen ligase-related" evidence="6">
    <location>
        <begin position="187"/>
        <end position="311"/>
    </location>
</feature>
<feature type="transmembrane region" description="Helical" evidence="5">
    <location>
        <begin position="21"/>
        <end position="50"/>
    </location>
</feature>
<dbReference type="KEGG" id="eha:Ethha_2079"/>
<reference evidence="7 8" key="1">
    <citation type="submission" date="2010-12" db="EMBL/GenBank/DDBJ databases">
        <title>Complete sequence of Ethanoligenens harbinense YUAN-3.</title>
        <authorList>
            <person name="Lucas S."/>
            <person name="Copeland A."/>
            <person name="Lapidus A."/>
            <person name="Cheng J.-F."/>
            <person name="Bruce D."/>
            <person name="Goodwin L."/>
            <person name="Pitluck S."/>
            <person name="Chertkov O."/>
            <person name="Misra M."/>
            <person name="Detter J.C."/>
            <person name="Han C."/>
            <person name="Tapia R."/>
            <person name="Land M."/>
            <person name="Hauser L."/>
            <person name="Jeffries C."/>
            <person name="Kyrpides N."/>
            <person name="Ivanova N."/>
            <person name="Mikhailova N."/>
            <person name="Wang A."/>
            <person name="Mouttaki H."/>
            <person name="He Z."/>
            <person name="Zhou J."/>
            <person name="Hemme C.L."/>
            <person name="Woyke T."/>
        </authorList>
    </citation>
    <scope>NUCLEOTIDE SEQUENCE [LARGE SCALE GENOMIC DNA]</scope>
    <source>
        <strain evidence="8">DSM 18485 / JCM 12961 / CGMCC 1.5033 / YUAN-3</strain>
    </source>
</reference>
<dbReference type="AlphaFoldDB" id="E6U3J6"/>
<accession>E6U3J6</accession>
<dbReference type="PANTHER" id="PTHR37422">
    <property type="entry name" value="TEICHURONIC ACID BIOSYNTHESIS PROTEIN TUAE"/>
    <property type="match status" value="1"/>
</dbReference>
<evidence type="ECO:0000256" key="5">
    <source>
        <dbReference type="SAM" id="Phobius"/>
    </source>
</evidence>
<evidence type="ECO:0000313" key="7">
    <source>
        <dbReference type="EMBL" id="ADU27596.1"/>
    </source>
</evidence>
<dbReference type="eggNOG" id="COG3307">
    <property type="taxonomic scope" value="Bacteria"/>
</dbReference>
<gene>
    <name evidence="7" type="ordered locus">Ethha_2079</name>
</gene>
<feature type="transmembrane region" description="Helical" evidence="5">
    <location>
        <begin position="86"/>
        <end position="103"/>
    </location>
</feature>
<evidence type="ECO:0000256" key="4">
    <source>
        <dbReference type="ARBA" id="ARBA00023136"/>
    </source>
</evidence>
<dbReference type="EMBL" id="CP002400">
    <property type="protein sequence ID" value="ADU27596.1"/>
    <property type="molecule type" value="Genomic_DNA"/>
</dbReference>
<evidence type="ECO:0000313" key="8">
    <source>
        <dbReference type="Proteomes" id="UP000001551"/>
    </source>
</evidence>
<dbReference type="STRING" id="663278.Ethha_2079"/>
<evidence type="ECO:0000256" key="3">
    <source>
        <dbReference type="ARBA" id="ARBA00022989"/>
    </source>
</evidence>
<feature type="transmembrane region" description="Helical" evidence="5">
    <location>
        <begin position="219"/>
        <end position="239"/>
    </location>
</feature>
<evidence type="ECO:0000259" key="6">
    <source>
        <dbReference type="Pfam" id="PF04932"/>
    </source>
</evidence>
<feature type="transmembrane region" description="Helical" evidence="5">
    <location>
        <begin position="153"/>
        <end position="170"/>
    </location>
</feature>
<keyword evidence="2 5" id="KW-0812">Transmembrane</keyword>
<organism evidence="7 8">
    <name type="scientific">Ethanoligenens harbinense (strain DSM 18485 / JCM 12961 / CGMCC 1.5033 / YUAN-3)</name>
    <dbReference type="NCBI Taxonomy" id="663278"/>
    <lineage>
        <taxon>Bacteria</taxon>
        <taxon>Bacillati</taxon>
        <taxon>Bacillota</taxon>
        <taxon>Clostridia</taxon>
        <taxon>Eubacteriales</taxon>
        <taxon>Oscillospiraceae</taxon>
        <taxon>Ethanoligenens</taxon>
    </lineage>
</organism>
<dbReference type="HOGENOM" id="CLU_057670_0_0_9"/>
<dbReference type="Proteomes" id="UP000001551">
    <property type="component" value="Chromosome"/>
</dbReference>
<feature type="transmembrane region" description="Helical" evidence="5">
    <location>
        <begin position="332"/>
        <end position="354"/>
    </location>
</feature>
<dbReference type="GO" id="GO:0016020">
    <property type="term" value="C:membrane"/>
    <property type="evidence" value="ECO:0007669"/>
    <property type="project" value="UniProtKB-SubCell"/>
</dbReference>
<protein>
    <submittedName>
        <fullName evidence="7">O-antigen polymerase</fullName>
    </submittedName>
</protein>
<name>E6U3J6_ETHHY</name>
<evidence type="ECO:0000256" key="2">
    <source>
        <dbReference type="ARBA" id="ARBA00022692"/>
    </source>
</evidence>
<sequence>MQAFAARARNTLRLFSLEQKVVLFALLFLFVPYPYGGIGAGLAGIFSLGLMAWRRALFARKGFWLVQIWGAVTLLVDAYYYNWYGFWVFAYFLLVIAFGVLVRGCRSDRLACASLVLLAVASFVACAVAAIQVIFDFSDFSDRAASTVTNPNFYGYMCELIVLACVWALLRGLRPRWLFWAAIPVNLLGIWLSGCRSAWLPVGAGVLLLLLLTGRRRVFAVGASIGAAAGAAVLFFPKLMPRASSFDRSRYLRELIWAEAWKIFTQHPVIGGGFLGYQFFSIDAGEAFRVHAHNLPLDMLVNFGIVGMALLCAYCIPAAVRRAKAFRRDPAVALFFAVLLATVIHGVTDVPLLGSQSGPLLMLLVCL</sequence>
<feature type="transmembrane region" description="Helical" evidence="5">
    <location>
        <begin position="110"/>
        <end position="133"/>
    </location>
</feature>
<dbReference type="InterPro" id="IPR051533">
    <property type="entry name" value="WaaL-like"/>
</dbReference>
<dbReference type="PANTHER" id="PTHR37422:SF20">
    <property type="entry name" value="O-ANTIGEN POLYMERASE"/>
    <property type="match status" value="1"/>
</dbReference>
<keyword evidence="4 5" id="KW-0472">Membrane</keyword>
<keyword evidence="3 5" id="KW-1133">Transmembrane helix</keyword>
<dbReference type="Pfam" id="PF04932">
    <property type="entry name" value="Wzy_C"/>
    <property type="match status" value="1"/>
</dbReference>
<proteinExistence type="predicted"/>
<dbReference type="InterPro" id="IPR007016">
    <property type="entry name" value="O-antigen_ligase-rel_domated"/>
</dbReference>
<feature type="transmembrane region" description="Helical" evidence="5">
    <location>
        <begin position="300"/>
        <end position="320"/>
    </location>
</feature>
<keyword evidence="8" id="KW-1185">Reference proteome</keyword>
<comment type="subcellular location">
    <subcellularLocation>
        <location evidence="1">Membrane</location>
        <topology evidence="1">Multi-pass membrane protein</topology>
    </subcellularLocation>
</comment>
<feature type="transmembrane region" description="Helical" evidence="5">
    <location>
        <begin position="177"/>
        <end position="199"/>
    </location>
</feature>